<evidence type="ECO:0000256" key="7">
    <source>
        <dbReference type="ARBA" id="ARBA00023136"/>
    </source>
</evidence>
<feature type="region of interest" description="Disordered" evidence="8">
    <location>
        <begin position="1"/>
        <end position="21"/>
    </location>
</feature>
<evidence type="ECO:0000256" key="9">
    <source>
        <dbReference type="SAM" id="Phobius"/>
    </source>
</evidence>
<evidence type="ECO:0000256" key="5">
    <source>
        <dbReference type="ARBA" id="ARBA00022779"/>
    </source>
</evidence>
<evidence type="ECO:0000256" key="2">
    <source>
        <dbReference type="ARBA" id="ARBA00022475"/>
    </source>
</evidence>
<evidence type="ECO:0000256" key="4">
    <source>
        <dbReference type="ARBA" id="ARBA00022692"/>
    </source>
</evidence>
<comment type="subcellular location">
    <subcellularLocation>
        <location evidence="1">Cell membrane</location>
        <topology evidence="1">Single-pass membrane protein</topology>
    </subcellularLocation>
</comment>
<keyword evidence="4 9" id="KW-0812">Transmembrane</keyword>
<dbReference type="GO" id="GO:0009425">
    <property type="term" value="C:bacterial-type flagellum basal body"/>
    <property type="evidence" value="ECO:0007669"/>
    <property type="project" value="InterPro"/>
</dbReference>
<protein>
    <recommendedName>
        <fullName evidence="11">Flagellar protein FliL</fullName>
    </recommendedName>
</protein>
<evidence type="ECO:0008006" key="11">
    <source>
        <dbReference type="Google" id="ProtNLM"/>
    </source>
</evidence>
<dbReference type="Pfam" id="PF03748">
    <property type="entry name" value="FliL"/>
    <property type="match status" value="1"/>
</dbReference>
<keyword evidence="2" id="KW-1003">Cell membrane</keyword>
<keyword evidence="5" id="KW-0283">Flagellar rotation</keyword>
<reference evidence="10" key="1">
    <citation type="submission" date="2018-06" db="EMBL/GenBank/DDBJ databases">
        <authorList>
            <person name="Zhirakovskaya E."/>
        </authorList>
    </citation>
    <scope>NUCLEOTIDE SEQUENCE</scope>
</reference>
<dbReference type="GO" id="GO:0005886">
    <property type="term" value="C:plasma membrane"/>
    <property type="evidence" value="ECO:0007669"/>
    <property type="project" value="UniProtKB-SubCell"/>
</dbReference>
<keyword evidence="6 9" id="KW-1133">Transmembrane helix</keyword>
<organism evidence="10">
    <name type="scientific">hydrothermal vent metagenome</name>
    <dbReference type="NCBI Taxonomy" id="652676"/>
    <lineage>
        <taxon>unclassified sequences</taxon>
        <taxon>metagenomes</taxon>
        <taxon>ecological metagenomes</taxon>
    </lineage>
</organism>
<evidence type="ECO:0000256" key="6">
    <source>
        <dbReference type="ARBA" id="ARBA00022989"/>
    </source>
</evidence>
<evidence type="ECO:0000256" key="1">
    <source>
        <dbReference type="ARBA" id="ARBA00004162"/>
    </source>
</evidence>
<dbReference type="EMBL" id="UOGA01000131">
    <property type="protein sequence ID" value="VAX18615.1"/>
    <property type="molecule type" value="Genomic_DNA"/>
</dbReference>
<dbReference type="PANTHER" id="PTHR35091:SF2">
    <property type="entry name" value="FLAGELLAR PROTEIN FLIL"/>
    <property type="match status" value="1"/>
</dbReference>
<dbReference type="InterPro" id="IPR005503">
    <property type="entry name" value="FliL"/>
</dbReference>
<proteinExistence type="predicted"/>
<dbReference type="GO" id="GO:0071978">
    <property type="term" value="P:bacterial-type flagellum-dependent swarming motility"/>
    <property type="evidence" value="ECO:0007669"/>
    <property type="project" value="TreeGrafter"/>
</dbReference>
<accession>A0A3B1CIM0</accession>
<keyword evidence="7 9" id="KW-0472">Membrane</keyword>
<evidence type="ECO:0000256" key="3">
    <source>
        <dbReference type="ARBA" id="ARBA00022500"/>
    </source>
</evidence>
<dbReference type="GO" id="GO:0006935">
    <property type="term" value="P:chemotaxis"/>
    <property type="evidence" value="ECO:0007669"/>
    <property type="project" value="UniProtKB-KW"/>
</dbReference>
<keyword evidence="3" id="KW-0145">Chemotaxis</keyword>
<gene>
    <name evidence="10" type="ORF">MNBD_NITROSPINAE04-2129</name>
</gene>
<feature type="transmembrane region" description="Helical" evidence="9">
    <location>
        <begin position="26"/>
        <end position="49"/>
    </location>
</feature>
<name>A0A3B1CIM0_9ZZZZ</name>
<dbReference type="PANTHER" id="PTHR35091">
    <property type="entry name" value="FLAGELLAR PROTEIN FLIL"/>
    <property type="match status" value="1"/>
</dbReference>
<evidence type="ECO:0000313" key="10">
    <source>
        <dbReference type="EMBL" id="VAX18615.1"/>
    </source>
</evidence>
<sequence length="176" mass="18499">MAEEEGVAAEPDSAEGKGSPKGKSKILIIIIVLLLALGAGGGAAVYFIVLPKMAGGDKAGDAQKENAKKEVEADVASLGATAELPSFIVNLGGGAGRYLKVTIVLKLSAEDVATEIKNREPQIKDAVITVLSSKTPEEILSVQGKYELKGEIMKRINVFLATGVVKELFFVEFVIQ</sequence>
<dbReference type="AlphaFoldDB" id="A0A3B1CIM0"/>
<evidence type="ECO:0000256" key="8">
    <source>
        <dbReference type="SAM" id="MobiDB-lite"/>
    </source>
</evidence>